<reference evidence="2" key="3">
    <citation type="submission" date="2020-06" db="EMBL/GenBank/DDBJ databases">
        <authorList>
            <person name="Arumugam K."/>
            <person name="Besarab I."/>
            <person name="Haryono M."/>
            <person name="Bagci C."/>
            <person name="Beier S."/>
            <person name="Buchfink B."/>
            <person name="Gorska A."/>
            <person name="Qiu G."/>
            <person name="Huson D.H."/>
            <person name="Williams R.B."/>
        </authorList>
    </citation>
    <scope>NUCLEOTIDE SEQUENCE</scope>
    <source>
        <strain evidence="2">SSA1</strain>
    </source>
</reference>
<name>A0A080MAG7_9PROT</name>
<organism evidence="1 3">
    <name type="scientific">Candidatus Accumulibacter cognatus</name>
    <dbReference type="NCBI Taxonomy" id="2954383"/>
    <lineage>
        <taxon>Bacteria</taxon>
        <taxon>Pseudomonadati</taxon>
        <taxon>Pseudomonadota</taxon>
        <taxon>Betaproteobacteria</taxon>
        <taxon>Candidatus Accumulibacter</taxon>
    </lineage>
</organism>
<accession>A0A080MAG7</accession>
<evidence type="ECO:0000313" key="3">
    <source>
        <dbReference type="Proteomes" id="UP000021315"/>
    </source>
</evidence>
<accession>A0A7D5NBQ4</accession>
<sequence length="68" mass="7249">MQLKPWCVLDSALTSWRGAGSSGGVLVATALGLVRSHPLLKPVALPWPQPMALDNHRSLISEMESSPS</sequence>
<gene>
    <name evidence="1" type="ORF">AW06_001440</name>
    <name evidence="2" type="ORF">HWD57_14215</name>
</gene>
<dbReference type="EMBL" id="JDST02000026">
    <property type="protein sequence ID" value="KFB77445.1"/>
    <property type="molecule type" value="Genomic_DNA"/>
</dbReference>
<evidence type="ECO:0000313" key="4">
    <source>
        <dbReference type="Proteomes" id="UP000509684"/>
    </source>
</evidence>
<dbReference type="EMBL" id="CP058708">
    <property type="protein sequence ID" value="QLH50812.1"/>
    <property type="molecule type" value="Genomic_DNA"/>
</dbReference>
<reference evidence="2 4" key="2">
    <citation type="journal article" date="2019" name="Microbiome">
        <title>Annotated bacterial chromosomes from frame-shift-corrected long-read metagenomic data.</title>
        <authorList>
            <person name="Arumugam K."/>
            <person name="Bagci C."/>
            <person name="Bessarab I."/>
            <person name="Beier S."/>
            <person name="Buchfink B."/>
            <person name="Gorska A."/>
            <person name="Qiu G."/>
            <person name="Huson D.H."/>
            <person name="Williams R.B.H."/>
        </authorList>
    </citation>
    <scope>NUCLEOTIDE SEQUENCE [LARGE SCALE GENOMIC DNA]</scope>
    <source>
        <strain evidence="2">SSA1</strain>
    </source>
</reference>
<dbReference type="RefSeq" id="WP_034947016.1">
    <property type="nucleotide sequence ID" value="NZ_JDST02000026.1"/>
</dbReference>
<evidence type="ECO:0000313" key="1">
    <source>
        <dbReference type="EMBL" id="KFB77445.1"/>
    </source>
</evidence>
<evidence type="ECO:0000313" key="2">
    <source>
        <dbReference type="EMBL" id="QLH50812.1"/>
    </source>
</evidence>
<dbReference type="KEGG" id="acog:HWD57_14215"/>
<dbReference type="Proteomes" id="UP000021315">
    <property type="component" value="Unassembled WGS sequence"/>
</dbReference>
<reference evidence="1 3" key="1">
    <citation type="submission" date="2014-02" db="EMBL/GenBank/DDBJ databases">
        <title>Expanding our view of genomic diversity in Candidatus Accumulibacter clades.</title>
        <authorList>
            <person name="Skennerton C.T."/>
            <person name="Barr J.J."/>
            <person name="Slater F.R."/>
            <person name="Bond P.L."/>
            <person name="Tyson G.W."/>
        </authorList>
    </citation>
    <scope>NUCLEOTIDE SEQUENCE [LARGE SCALE GENOMIC DNA]</scope>
    <source>
        <strain evidence="3">SK-02</strain>
    </source>
</reference>
<protein>
    <submittedName>
        <fullName evidence="1">Uncharacterized protein</fullName>
    </submittedName>
</protein>
<keyword evidence="3" id="KW-1185">Reference proteome</keyword>
<proteinExistence type="predicted"/>
<dbReference type="AlphaFoldDB" id="A0A080MAG7"/>
<dbReference type="Proteomes" id="UP000509684">
    <property type="component" value="Chromosome"/>
</dbReference>